<protein>
    <submittedName>
        <fullName evidence="1">Uncharacterized protein</fullName>
    </submittedName>
</protein>
<evidence type="ECO:0000313" key="1">
    <source>
        <dbReference type="EMBL" id="MBA0670429.1"/>
    </source>
</evidence>
<comment type="caution">
    <text evidence="1">The sequence shown here is derived from an EMBL/GenBank/DDBJ whole genome shotgun (WGS) entry which is preliminary data.</text>
</comment>
<proteinExistence type="predicted"/>
<gene>
    <name evidence="1" type="ORF">Goklo_025513</name>
</gene>
<reference evidence="1 2" key="1">
    <citation type="journal article" date="2019" name="Genome Biol. Evol.">
        <title>Insights into the evolution of the New World diploid cottons (Gossypium, subgenus Houzingenia) based on genome sequencing.</title>
        <authorList>
            <person name="Grover C.E."/>
            <person name="Arick M.A. 2nd"/>
            <person name="Thrash A."/>
            <person name="Conover J.L."/>
            <person name="Sanders W.S."/>
            <person name="Peterson D.G."/>
            <person name="Frelichowski J.E."/>
            <person name="Scheffler J.A."/>
            <person name="Scheffler B.E."/>
            <person name="Wendel J.F."/>
        </authorList>
    </citation>
    <scope>NUCLEOTIDE SEQUENCE [LARGE SCALE GENOMIC DNA]</scope>
    <source>
        <strain evidence="1">57</strain>
        <tissue evidence="1">Leaf</tissue>
    </source>
</reference>
<dbReference type="OrthoDB" id="1001962at2759"/>
<accession>A0A7J8W709</accession>
<dbReference type="EMBL" id="JABFAB010236569">
    <property type="protein sequence ID" value="MBA0670429.1"/>
    <property type="molecule type" value="Genomic_DNA"/>
</dbReference>
<sequence length="101" mass="11798">MGVVLPFLCSRVNDFYTFPLVTRWNYGSSYVGPTKQLEDIRILLDQRLKAEFEWMLYADPNIIECVPVEFLAIRSMWEAKVPLIVYVAVEMHEIRPTDVTV</sequence>
<keyword evidence="2" id="KW-1185">Reference proteome</keyword>
<name>A0A7J8W709_9ROSI</name>
<dbReference type="Proteomes" id="UP000593573">
    <property type="component" value="Unassembled WGS sequence"/>
</dbReference>
<organism evidence="1 2">
    <name type="scientific">Gossypium klotzschianum</name>
    <dbReference type="NCBI Taxonomy" id="34286"/>
    <lineage>
        <taxon>Eukaryota</taxon>
        <taxon>Viridiplantae</taxon>
        <taxon>Streptophyta</taxon>
        <taxon>Embryophyta</taxon>
        <taxon>Tracheophyta</taxon>
        <taxon>Spermatophyta</taxon>
        <taxon>Magnoliopsida</taxon>
        <taxon>eudicotyledons</taxon>
        <taxon>Gunneridae</taxon>
        <taxon>Pentapetalae</taxon>
        <taxon>rosids</taxon>
        <taxon>malvids</taxon>
        <taxon>Malvales</taxon>
        <taxon>Malvaceae</taxon>
        <taxon>Malvoideae</taxon>
        <taxon>Gossypium</taxon>
    </lineage>
</organism>
<dbReference type="AlphaFoldDB" id="A0A7J8W709"/>
<evidence type="ECO:0000313" key="2">
    <source>
        <dbReference type="Proteomes" id="UP000593573"/>
    </source>
</evidence>